<dbReference type="EMBL" id="CAMXCT020002157">
    <property type="protein sequence ID" value="CAL1149480.1"/>
    <property type="molecule type" value="Genomic_DNA"/>
</dbReference>
<dbReference type="AlphaFoldDB" id="A0A9P1CQZ2"/>
<evidence type="ECO:0000256" key="1">
    <source>
        <dbReference type="SAM" id="MobiDB-lite"/>
    </source>
</evidence>
<feature type="compositionally biased region" description="Basic and acidic residues" evidence="1">
    <location>
        <begin position="384"/>
        <end position="396"/>
    </location>
</feature>
<accession>A0A9P1CQZ2</accession>
<dbReference type="EMBL" id="CAMXCT010002157">
    <property type="protein sequence ID" value="CAI3996105.1"/>
    <property type="molecule type" value="Genomic_DNA"/>
</dbReference>
<reference evidence="3 4" key="2">
    <citation type="submission" date="2024-05" db="EMBL/GenBank/DDBJ databases">
        <authorList>
            <person name="Chen Y."/>
            <person name="Shah S."/>
            <person name="Dougan E. K."/>
            <person name="Thang M."/>
            <person name="Chan C."/>
        </authorList>
    </citation>
    <scope>NUCLEOTIDE SEQUENCE [LARGE SCALE GENOMIC DNA]</scope>
</reference>
<name>A0A9P1CQZ2_9DINO</name>
<protein>
    <submittedName>
        <fullName evidence="3">Eukaryotic translation initiation factor isoform 4G-2</fullName>
    </submittedName>
</protein>
<feature type="region of interest" description="Disordered" evidence="1">
    <location>
        <begin position="131"/>
        <end position="178"/>
    </location>
</feature>
<reference evidence="2" key="1">
    <citation type="submission" date="2022-10" db="EMBL/GenBank/DDBJ databases">
        <authorList>
            <person name="Chen Y."/>
            <person name="Dougan E. K."/>
            <person name="Chan C."/>
            <person name="Rhodes N."/>
            <person name="Thang M."/>
        </authorList>
    </citation>
    <scope>NUCLEOTIDE SEQUENCE</scope>
</reference>
<keyword evidence="4" id="KW-1185">Reference proteome</keyword>
<evidence type="ECO:0000313" key="3">
    <source>
        <dbReference type="EMBL" id="CAL4783417.1"/>
    </source>
</evidence>
<keyword evidence="3" id="KW-0648">Protein biosynthesis</keyword>
<sequence>MATGTGTASSGGAADAYTGKAAAMCRRSTASRATTESIAAGDSNLTLDEAIKAMNFIIGQVYWEWDDYEAEGDEALDGEETYYYDTENDTNPIDNTFNVDEYDDAFASYIDAKNLNRMRTSRGFYPVVAMVQQPPLRDGGKGGKSTKEKGKSSKGHQAKNCPASGDRKRKADNAGDEDDVRMVVEYDESFSTQDLDNLTDRAVQDGGAASVLGSRKMVGNYSKLLEVLGVNIHKEAEVLKCQKGFKYGNSQKEITNSAASFRPMWEDNGGRSYATSSVAMRRSSWDGLLCGSSASLWTMTTTWFDTEVVNGKKLSEYIVRLAADLEELRNNEDEQILMPDDFTDHIDTIERLPLSAILDDEDIISRAETTVVTAPSEATPSNAEHIKQEDVKREIHPSAGPGESQSGPRLNPITEKSTGSTHDDGVSPERCTTNSITGAPTARLTTAKLRKMIYEARNLVKEHENLKAQAHEPEINKLEGCSARKFGVEQGWDFSRPKDRKSFIKLLMDEEPDDVHLSPECRLWSSLQELTASRSEEARQFLINARTVNHDTHLVFVAIVYKIQQRAGRNATIEHPWPSRAWQTKAFLPLVGFTTYIDQCELDLELPNDDGVVLPVKKPTCLLTTRHNLFYSTYYPYEMAYKLAHCMTQREETIAEINAAEDGDAECRRKRSEMVKANRELKKKVGARAVDYVARLHKNLGHPSPEVLVKMLTEVQATENVLQAAREYVCRNCYHRAKPFQVPPSGGISSTTFGNLLVVDSSWIQLETGRQCVLTMCDEATRYIAVRIAEREVH</sequence>
<feature type="region of interest" description="Disordered" evidence="1">
    <location>
        <begin position="371"/>
        <end position="436"/>
    </location>
</feature>
<dbReference type="GO" id="GO:0003743">
    <property type="term" value="F:translation initiation factor activity"/>
    <property type="evidence" value="ECO:0007669"/>
    <property type="project" value="UniProtKB-KW"/>
</dbReference>
<feature type="compositionally biased region" description="Polar residues" evidence="1">
    <location>
        <begin position="371"/>
        <end position="382"/>
    </location>
</feature>
<comment type="caution">
    <text evidence="2">The sequence shown here is derived from an EMBL/GenBank/DDBJ whole genome shotgun (WGS) entry which is preliminary data.</text>
</comment>
<evidence type="ECO:0000313" key="4">
    <source>
        <dbReference type="Proteomes" id="UP001152797"/>
    </source>
</evidence>
<dbReference type="EMBL" id="CAMXCT030002157">
    <property type="protein sequence ID" value="CAL4783417.1"/>
    <property type="molecule type" value="Genomic_DNA"/>
</dbReference>
<proteinExistence type="predicted"/>
<gene>
    <name evidence="2" type="ORF">C1SCF055_LOCUS22607</name>
</gene>
<keyword evidence="3" id="KW-0396">Initiation factor</keyword>
<feature type="compositionally biased region" description="Polar residues" evidence="1">
    <location>
        <begin position="403"/>
        <end position="420"/>
    </location>
</feature>
<feature type="compositionally biased region" description="Basic and acidic residues" evidence="1">
    <location>
        <begin position="138"/>
        <end position="151"/>
    </location>
</feature>
<dbReference type="Proteomes" id="UP001152797">
    <property type="component" value="Unassembled WGS sequence"/>
</dbReference>
<evidence type="ECO:0000313" key="2">
    <source>
        <dbReference type="EMBL" id="CAI3996105.1"/>
    </source>
</evidence>
<organism evidence="2">
    <name type="scientific">Cladocopium goreaui</name>
    <dbReference type="NCBI Taxonomy" id="2562237"/>
    <lineage>
        <taxon>Eukaryota</taxon>
        <taxon>Sar</taxon>
        <taxon>Alveolata</taxon>
        <taxon>Dinophyceae</taxon>
        <taxon>Suessiales</taxon>
        <taxon>Symbiodiniaceae</taxon>
        <taxon>Cladocopium</taxon>
    </lineage>
</organism>